<organism evidence="3 4">
    <name type="scientific">Aduncisulcus paluster</name>
    <dbReference type="NCBI Taxonomy" id="2918883"/>
    <lineage>
        <taxon>Eukaryota</taxon>
        <taxon>Metamonada</taxon>
        <taxon>Carpediemonas-like organisms</taxon>
        <taxon>Aduncisulcus</taxon>
    </lineage>
</organism>
<keyword evidence="1" id="KW-0472">Membrane</keyword>
<reference evidence="3" key="1">
    <citation type="submission" date="2022-03" db="EMBL/GenBank/DDBJ databases">
        <title>Draft genome sequence of Aduncisulcus paluster, a free-living microaerophilic Fornicata.</title>
        <authorList>
            <person name="Yuyama I."/>
            <person name="Kume K."/>
            <person name="Tamura T."/>
            <person name="Inagaki Y."/>
            <person name="Hashimoto T."/>
        </authorList>
    </citation>
    <scope>NUCLEOTIDE SEQUENCE</scope>
    <source>
        <strain evidence="3">NY0171</strain>
    </source>
</reference>
<comment type="caution">
    <text evidence="3">The sequence shown here is derived from an EMBL/GenBank/DDBJ whole genome shotgun (WGS) entry which is preliminary data.</text>
</comment>
<keyword evidence="1" id="KW-0812">Transmembrane</keyword>
<gene>
    <name evidence="3" type="ORF">ADUPG1_000193</name>
</gene>
<feature type="chain" id="PRO_5047008176" evidence="2">
    <location>
        <begin position="23"/>
        <end position="152"/>
    </location>
</feature>
<name>A0ABQ5K7E7_9EUKA</name>
<dbReference type="Proteomes" id="UP001057375">
    <property type="component" value="Unassembled WGS sequence"/>
</dbReference>
<evidence type="ECO:0000313" key="3">
    <source>
        <dbReference type="EMBL" id="GKT27802.1"/>
    </source>
</evidence>
<keyword evidence="4" id="KW-1185">Reference proteome</keyword>
<protein>
    <submittedName>
        <fullName evidence="3">Uncharacterized protein</fullName>
    </submittedName>
</protein>
<proteinExistence type="predicted"/>
<feature type="signal peptide" evidence="2">
    <location>
        <begin position="1"/>
        <end position="22"/>
    </location>
</feature>
<dbReference type="EMBL" id="BQXS01000058">
    <property type="protein sequence ID" value="GKT27802.1"/>
    <property type="molecule type" value="Genomic_DNA"/>
</dbReference>
<feature type="transmembrane region" description="Helical" evidence="1">
    <location>
        <begin position="86"/>
        <end position="108"/>
    </location>
</feature>
<evidence type="ECO:0000256" key="2">
    <source>
        <dbReference type="SAM" id="SignalP"/>
    </source>
</evidence>
<sequence length="152" mass="16556">MLFRPNLLLICVFLTLLVHISAKNIYCDGVPTFFGEAPCQNFCETSCSSSHGSCTYEKAFDQATCVCSWMHAFKEGCKDKVNGGHVVVILIPCLMVVGGIIAVGIIFTKQKKKEENIKQDPNADQNLLFQDISGMLSQPNSATFASTLSPSV</sequence>
<keyword evidence="1" id="KW-1133">Transmembrane helix</keyword>
<keyword evidence="2" id="KW-0732">Signal</keyword>
<evidence type="ECO:0000313" key="4">
    <source>
        <dbReference type="Proteomes" id="UP001057375"/>
    </source>
</evidence>
<evidence type="ECO:0000256" key="1">
    <source>
        <dbReference type="SAM" id="Phobius"/>
    </source>
</evidence>
<accession>A0ABQ5K7E7</accession>